<sequence>MTFLNRIEPALVSDDPFVQHFAVSILQDSHLATPKTLFKALEAYDRKLPTIFPELILPHIGFLPVDEEGVQELISRLKTDNENKEWFVNLLDNADTSVLLQYESDLAPYLGRKFYKELNSFSEMDEEGLFLKLAGIANNLDNTYDPTAIQMGKRVANELIGRGIIEDWEPENAMGELLSYSFMPSIGLFQIYMAGELRTESTVPDLIKLLVRDDSDEALEEISSALIKIGTDEVVREVEKIAIDENIFIYSIDILAKIKSKEAEQALMRLWQKTDDISIQTTIADALCQHLSVEAIPLVEHQLEEGYDMIMADLEMSFYASLVLNKIDHPGLHHIKMSLIEKEDQFRQTFPPAENENKVGRNDPCPCGSGKKYKKCCL</sequence>
<gene>
    <name evidence="1" type="ORF">D3H55_14610</name>
</gene>
<reference evidence="1 2" key="1">
    <citation type="submission" date="2018-09" db="EMBL/GenBank/DDBJ databases">
        <title>Bacillus saliacetes sp. nov., isolated from Thai shrimp paste (Ka-pi).</title>
        <authorList>
            <person name="Daroonpunt R."/>
            <person name="Tanasupawat S."/>
            <person name="Yiamsombut S."/>
        </authorList>
    </citation>
    <scope>NUCLEOTIDE SEQUENCE [LARGE SCALE GENOMIC DNA]</scope>
    <source>
        <strain evidence="1 2">SKP7-4</strain>
    </source>
</reference>
<evidence type="ECO:0000313" key="1">
    <source>
        <dbReference type="EMBL" id="RIW31851.1"/>
    </source>
</evidence>
<dbReference type="InterPro" id="IPR016024">
    <property type="entry name" value="ARM-type_fold"/>
</dbReference>
<accession>A0A3A1QV50</accession>
<evidence type="ECO:0000313" key="2">
    <source>
        <dbReference type="Proteomes" id="UP000265801"/>
    </source>
</evidence>
<dbReference type="Gene3D" id="3.10.450.50">
    <property type="match status" value="1"/>
</dbReference>
<proteinExistence type="predicted"/>
<protein>
    <recommendedName>
        <fullName evidence="3">DUF1186 domain-containing protein</fullName>
    </recommendedName>
</protein>
<organism evidence="1 2">
    <name type="scientific">Bacillus salacetis</name>
    <dbReference type="NCBI Taxonomy" id="2315464"/>
    <lineage>
        <taxon>Bacteria</taxon>
        <taxon>Bacillati</taxon>
        <taxon>Bacillota</taxon>
        <taxon>Bacilli</taxon>
        <taxon>Bacillales</taxon>
        <taxon>Bacillaceae</taxon>
        <taxon>Bacillus</taxon>
    </lineage>
</organism>
<dbReference type="AlphaFoldDB" id="A0A3A1QV50"/>
<dbReference type="RefSeq" id="WP_119547908.1">
    <property type="nucleotide sequence ID" value="NZ_QXIR01000020.1"/>
</dbReference>
<dbReference type="SUPFAM" id="SSF48371">
    <property type="entry name" value="ARM repeat"/>
    <property type="match status" value="1"/>
</dbReference>
<keyword evidence="2" id="KW-1185">Reference proteome</keyword>
<dbReference type="Pfam" id="PF02810">
    <property type="entry name" value="SEC-C"/>
    <property type="match status" value="1"/>
</dbReference>
<dbReference type="EMBL" id="QXIR01000020">
    <property type="protein sequence ID" value="RIW31851.1"/>
    <property type="molecule type" value="Genomic_DNA"/>
</dbReference>
<dbReference type="Proteomes" id="UP000265801">
    <property type="component" value="Unassembled WGS sequence"/>
</dbReference>
<dbReference type="SUPFAM" id="SSF103642">
    <property type="entry name" value="Sec-C motif"/>
    <property type="match status" value="1"/>
</dbReference>
<comment type="caution">
    <text evidence="1">The sequence shown here is derived from an EMBL/GenBank/DDBJ whole genome shotgun (WGS) entry which is preliminary data.</text>
</comment>
<evidence type="ECO:0008006" key="3">
    <source>
        <dbReference type="Google" id="ProtNLM"/>
    </source>
</evidence>
<dbReference type="OrthoDB" id="2543069at2"/>
<name>A0A3A1QV50_9BACI</name>
<dbReference type="InterPro" id="IPR004027">
    <property type="entry name" value="SEC_C_motif"/>
</dbReference>